<dbReference type="CDD" id="cd00090">
    <property type="entry name" value="HTH_ARSR"/>
    <property type="match status" value="1"/>
</dbReference>
<dbReference type="InterPro" id="IPR036388">
    <property type="entry name" value="WH-like_DNA-bd_sf"/>
</dbReference>
<comment type="caution">
    <text evidence="5">The sequence shown here is derived from an EMBL/GenBank/DDBJ whole genome shotgun (WGS) entry which is preliminary data.</text>
</comment>
<proteinExistence type="predicted"/>
<dbReference type="InterPro" id="IPR000835">
    <property type="entry name" value="HTH_MarR-typ"/>
</dbReference>
<dbReference type="PROSITE" id="PS50995">
    <property type="entry name" value="HTH_MARR_2"/>
    <property type="match status" value="1"/>
</dbReference>
<evidence type="ECO:0000256" key="2">
    <source>
        <dbReference type="ARBA" id="ARBA00023125"/>
    </source>
</evidence>
<dbReference type="InterPro" id="IPR036390">
    <property type="entry name" value="WH_DNA-bd_sf"/>
</dbReference>
<gene>
    <name evidence="5" type="ORF">P8V03_08795</name>
</gene>
<dbReference type="PANTHER" id="PTHR42756">
    <property type="entry name" value="TRANSCRIPTIONAL REGULATOR, MARR"/>
    <property type="match status" value="1"/>
</dbReference>
<evidence type="ECO:0000313" key="5">
    <source>
        <dbReference type="EMBL" id="MDW8801254.1"/>
    </source>
</evidence>
<dbReference type="Pfam" id="PF01047">
    <property type="entry name" value="MarR"/>
    <property type="match status" value="1"/>
</dbReference>
<dbReference type="EMBL" id="JARUJP010000008">
    <property type="protein sequence ID" value="MDW8801254.1"/>
    <property type="molecule type" value="Genomic_DNA"/>
</dbReference>
<dbReference type="Gene3D" id="1.10.10.10">
    <property type="entry name" value="Winged helix-like DNA-binding domain superfamily/Winged helix DNA-binding domain"/>
    <property type="match status" value="1"/>
</dbReference>
<protein>
    <submittedName>
        <fullName evidence="5">MarR family transcriptional regulator</fullName>
    </submittedName>
</protein>
<keyword evidence="1" id="KW-0805">Transcription regulation</keyword>
<evidence type="ECO:0000313" key="6">
    <source>
        <dbReference type="Proteomes" id="UP001281656"/>
    </source>
</evidence>
<keyword evidence="6" id="KW-1185">Reference proteome</keyword>
<evidence type="ECO:0000259" key="4">
    <source>
        <dbReference type="PROSITE" id="PS50995"/>
    </source>
</evidence>
<organism evidence="5 6">
    <name type="scientific">Clostridium tanneri</name>
    <dbReference type="NCBI Taxonomy" id="3037988"/>
    <lineage>
        <taxon>Bacteria</taxon>
        <taxon>Bacillati</taxon>
        <taxon>Bacillota</taxon>
        <taxon>Clostridia</taxon>
        <taxon>Eubacteriales</taxon>
        <taxon>Clostridiaceae</taxon>
        <taxon>Clostridium</taxon>
    </lineage>
</organism>
<dbReference type="PRINTS" id="PR00598">
    <property type="entry name" value="HTHMARR"/>
</dbReference>
<dbReference type="InterPro" id="IPR011991">
    <property type="entry name" value="ArsR-like_HTH"/>
</dbReference>
<dbReference type="SUPFAM" id="SSF46785">
    <property type="entry name" value="Winged helix' DNA-binding domain"/>
    <property type="match status" value="1"/>
</dbReference>
<dbReference type="Proteomes" id="UP001281656">
    <property type="component" value="Unassembled WGS sequence"/>
</dbReference>
<dbReference type="RefSeq" id="WP_261672882.1">
    <property type="nucleotide sequence ID" value="NZ_JARUJP010000008.1"/>
</dbReference>
<evidence type="ECO:0000256" key="3">
    <source>
        <dbReference type="ARBA" id="ARBA00023163"/>
    </source>
</evidence>
<feature type="domain" description="HTH marR-type" evidence="4">
    <location>
        <begin position="3"/>
        <end position="135"/>
    </location>
</feature>
<sequence length="147" mass="16844">MKNESFGKYIGAINRRSQSLINKKLEGIEIGSGQYEFFYLISQNQGISQKELSERLEIGKATTAKAVKVLMKNGYVRREKDLEDKRFYKLYLTEEGTKIAHLVTPALEEIMAIYSSGFTDEESVYVLKVLKKILNNVYNATKDMDLD</sequence>
<keyword evidence="3" id="KW-0804">Transcription</keyword>
<keyword evidence="2" id="KW-0238">DNA-binding</keyword>
<accession>A0ABU4JTI9</accession>
<reference evidence="5 6" key="1">
    <citation type="submission" date="2023-04" db="EMBL/GenBank/DDBJ databases">
        <title>Clostridium tannerae sp. nov., isolated from the fecal material of an alpaca.</title>
        <authorList>
            <person name="Miller S."/>
            <person name="Hendry M."/>
            <person name="King J."/>
            <person name="Sankaranarayanan K."/>
            <person name="Lawson P.A."/>
        </authorList>
    </citation>
    <scope>NUCLEOTIDE SEQUENCE [LARGE SCALE GENOMIC DNA]</scope>
    <source>
        <strain evidence="5 6">A1-XYC3</strain>
    </source>
</reference>
<dbReference type="PANTHER" id="PTHR42756:SF2">
    <property type="entry name" value="MARR FAMILY REGULATORY PROTEIN"/>
    <property type="match status" value="1"/>
</dbReference>
<dbReference type="SMART" id="SM00347">
    <property type="entry name" value="HTH_MARR"/>
    <property type="match status" value="1"/>
</dbReference>
<name>A0ABU4JTI9_9CLOT</name>
<evidence type="ECO:0000256" key="1">
    <source>
        <dbReference type="ARBA" id="ARBA00023015"/>
    </source>
</evidence>